<evidence type="ECO:0000313" key="1">
    <source>
        <dbReference type="EMBL" id="KRN27860.1"/>
    </source>
</evidence>
<protein>
    <submittedName>
        <fullName evidence="1">Uncharacterized protein</fullName>
    </submittedName>
</protein>
<dbReference type="STRING" id="1618.IV36_GL000657"/>
<sequence length="51" mass="5486">MAIDAGVSTYQVYNDKGSQSYKNPGKSVIHAGVEQMKSAGPIEGAHWLVQH</sequence>
<proteinExistence type="predicted"/>
<dbReference type="OrthoDB" id="10020088at2"/>
<accession>A0A0R2FT34</accession>
<dbReference type="PATRIC" id="fig|1618.3.peg.658"/>
<dbReference type="EMBL" id="JQAR01000017">
    <property type="protein sequence ID" value="KRN27860.1"/>
    <property type="molecule type" value="Genomic_DNA"/>
</dbReference>
<reference evidence="1 2" key="1">
    <citation type="journal article" date="2015" name="Genome Announc.">
        <title>Expanding the biotechnology potential of lactobacilli through comparative genomics of 213 strains and associated genera.</title>
        <authorList>
            <person name="Sun Z."/>
            <person name="Harris H.M."/>
            <person name="McCann A."/>
            <person name="Guo C."/>
            <person name="Argimon S."/>
            <person name="Zhang W."/>
            <person name="Yang X."/>
            <person name="Jeffery I.B."/>
            <person name="Cooney J.C."/>
            <person name="Kagawa T.F."/>
            <person name="Liu W."/>
            <person name="Song Y."/>
            <person name="Salvetti E."/>
            <person name="Wrobel A."/>
            <person name="Rasinkangas P."/>
            <person name="Parkhill J."/>
            <person name="Rea M.C."/>
            <person name="O'Sullivan O."/>
            <person name="Ritari J."/>
            <person name="Douillard F.P."/>
            <person name="Paul Ross R."/>
            <person name="Yang R."/>
            <person name="Briner A.E."/>
            <person name="Felis G.E."/>
            <person name="de Vos W.M."/>
            <person name="Barrangou R."/>
            <person name="Klaenhammer T.R."/>
            <person name="Caufield P.W."/>
            <person name="Cui Y."/>
            <person name="Zhang H."/>
            <person name="O'Toole P.W."/>
        </authorList>
    </citation>
    <scope>NUCLEOTIDE SEQUENCE [LARGE SCALE GENOMIC DNA]</scope>
    <source>
        <strain evidence="1 2">ATCC 27304</strain>
    </source>
</reference>
<organism evidence="1 2">
    <name type="scientific">Liquorilactobacillus mali</name>
    <dbReference type="NCBI Taxonomy" id="1618"/>
    <lineage>
        <taxon>Bacteria</taxon>
        <taxon>Bacillati</taxon>
        <taxon>Bacillota</taxon>
        <taxon>Bacilli</taxon>
        <taxon>Lactobacillales</taxon>
        <taxon>Lactobacillaceae</taxon>
        <taxon>Liquorilactobacillus</taxon>
    </lineage>
</organism>
<dbReference type="Proteomes" id="UP000051727">
    <property type="component" value="Unassembled WGS sequence"/>
</dbReference>
<dbReference type="AlphaFoldDB" id="A0A0R2FT34"/>
<comment type="caution">
    <text evidence="1">The sequence shown here is derived from an EMBL/GenBank/DDBJ whole genome shotgun (WGS) entry which is preliminary data.</text>
</comment>
<gene>
    <name evidence="1" type="ORF">IV36_GL000657</name>
</gene>
<evidence type="ECO:0000313" key="2">
    <source>
        <dbReference type="Proteomes" id="UP000051727"/>
    </source>
</evidence>
<name>A0A0R2FT34_9LACO</name>
<dbReference type="RefSeq" id="WP_156648645.1">
    <property type="nucleotide sequence ID" value="NZ_JQAR01000017.1"/>
</dbReference>